<dbReference type="EMBL" id="JAYMGO010000013">
    <property type="protein sequence ID" value="KAL1263348.1"/>
    <property type="molecule type" value="Genomic_DNA"/>
</dbReference>
<comment type="caution">
    <text evidence="3">The sequence shown here is derived from an EMBL/GenBank/DDBJ whole genome shotgun (WGS) entry which is preliminary data.</text>
</comment>
<evidence type="ECO:0000256" key="2">
    <source>
        <dbReference type="SAM" id="SignalP"/>
    </source>
</evidence>
<feature type="compositionally biased region" description="Basic and acidic residues" evidence="1">
    <location>
        <begin position="69"/>
        <end position="92"/>
    </location>
</feature>
<gene>
    <name evidence="3" type="ORF">QQF64_006087</name>
</gene>
<keyword evidence="2" id="KW-0732">Signal</keyword>
<name>A0ABR3ME32_9TELE</name>
<proteinExistence type="predicted"/>
<evidence type="ECO:0000313" key="4">
    <source>
        <dbReference type="Proteomes" id="UP001558613"/>
    </source>
</evidence>
<dbReference type="Proteomes" id="UP001558613">
    <property type="component" value="Unassembled WGS sequence"/>
</dbReference>
<keyword evidence="4" id="KW-1185">Reference proteome</keyword>
<protein>
    <submittedName>
        <fullName evidence="3">Uncharacterized protein</fullName>
    </submittedName>
</protein>
<reference evidence="3 4" key="1">
    <citation type="submission" date="2023-09" db="EMBL/GenBank/DDBJ databases">
        <authorList>
            <person name="Wang M."/>
        </authorList>
    </citation>
    <scope>NUCLEOTIDE SEQUENCE [LARGE SCALE GENOMIC DNA]</scope>
    <source>
        <strain evidence="3">GT-2023</strain>
        <tissue evidence="3">Liver</tissue>
    </source>
</reference>
<feature type="region of interest" description="Disordered" evidence="1">
    <location>
        <begin position="69"/>
        <end position="114"/>
    </location>
</feature>
<evidence type="ECO:0000313" key="3">
    <source>
        <dbReference type="EMBL" id="KAL1263348.1"/>
    </source>
</evidence>
<evidence type="ECO:0000256" key="1">
    <source>
        <dbReference type="SAM" id="MobiDB-lite"/>
    </source>
</evidence>
<feature type="signal peptide" evidence="2">
    <location>
        <begin position="1"/>
        <end position="25"/>
    </location>
</feature>
<sequence>MTSVLLSHQDLFLCVCVLCTSVKQAGCSQAVEAGCWMNAAKSNPHHWRKRYPHCTGKHSPLRFLTEGERWGEKRERQKDMHKIDTLTDDKTRQVFSENNDSLEKPSPGPAREKR</sequence>
<feature type="chain" id="PRO_5045557325" evidence="2">
    <location>
        <begin position="26"/>
        <end position="114"/>
    </location>
</feature>
<organism evidence="3 4">
    <name type="scientific">Cirrhinus molitorella</name>
    <name type="common">mud carp</name>
    <dbReference type="NCBI Taxonomy" id="172907"/>
    <lineage>
        <taxon>Eukaryota</taxon>
        <taxon>Metazoa</taxon>
        <taxon>Chordata</taxon>
        <taxon>Craniata</taxon>
        <taxon>Vertebrata</taxon>
        <taxon>Euteleostomi</taxon>
        <taxon>Actinopterygii</taxon>
        <taxon>Neopterygii</taxon>
        <taxon>Teleostei</taxon>
        <taxon>Ostariophysi</taxon>
        <taxon>Cypriniformes</taxon>
        <taxon>Cyprinidae</taxon>
        <taxon>Labeoninae</taxon>
        <taxon>Labeonini</taxon>
        <taxon>Cirrhinus</taxon>
    </lineage>
</organism>
<accession>A0ABR3ME32</accession>